<gene>
    <name evidence="2" type="ORF">K0M31_011489</name>
</gene>
<feature type="region of interest" description="Disordered" evidence="1">
    <location>
        <begin position="77"/>
        <end position="99"/>
    </location>
</feature>
<evidence type="ECO:0000313" key="3">
    <source>
        <dbReference type="Proteomes" id="UP001177670"/>
    </source>
</evidence>
<evidence type="ECO:0000256" key="1">
    <source>
        <dbReference type="SAM" id="MobiDB-lite"/>
    </source>
</evidence>
<keyword evidence="3" id="KW-1185">Reference proteome</keyword>
<accession>A0AA40G9N2</accession>
<dbReference type="EMBL" id="JAHYIQ010000003">
    <property type="protein sequence ID" value="KAK1133695.1"/>
    <property type="molecule type" value="Genomic_DNA"/>
</dbReference>
<dbReference type="AlphaFoldDB" id="A0AA40G9N2"/>
<reference evidence="2" key="1">
    <citation type="submission" date="2021-10" db="EMBL/GenBank/DDBJ databases">
        <title>Melipona bicolor Genome sequencing and assembly.</title>
        <authorList>
            <person name="Araujo N.S."/>
            <person name="Arias M.C."/>
        </authorList>
    </citation>
    <scope>NUCLEOTIDE SEQUENCE</scope>
    <source>
        <strain evidence="2">USP_2M_L1-L4_2017</strain>
        <tissue evidence="2">Whole body</tissue>
    </source>
</reference>
<sequence length="99" mass="11303">MRARERVCMNKSRRDEGTRFCSATSLSLNEAPRRCELHGLHGLSSRWSLAISSTSAQLFSHACLCLTFTSNGTKPILNKPKEREWKGKKKQWPLLNSLR</sequence>
<proteinExistence type="predicted"/>
<protein>
    <submittedName>
        <fullName evidence="2">Uncharacterized protein</fullName>
    </submittedName>
</protein>
<evidence type="ECO:0000313" key="2">
    <source>
        <dbReference type="EMBL" id="KAK1133695.1"/>
    </source>
</evidence>
<organism evidence="2 3">
    <name type="scientific">Melipona bicolor</name>
    <dbReference type="NCBI Taxonomy" id="60889"/>
    <lineage>
        <taxon>Eukaryota</taxon>
        <taxon>Metazoa</taxon>
        <taxon>Ecdysozoa</taxon>
        <taxon>Arthropoda</taxon>
        <taxon>Hexapoda</taxon>
        <taxon>Insecta</taxon>
        <taxon>Pterygota</taxon>
        <taxon>Neoptera</taxon>
        <taxon>Endopterygota</taxon>
        <taxon>Hymenoptera</taxon>
        <taxon>Apocrita</taxon>
        <taxon>Aculeata</taxon>
        <taxon>Apoidea</taxon>
        <taxon>Anthophila</taxon>
        <taxon>Apidae</taxon>
        <taxon>Melipona</taxon>
    </lineage>
</organism>
<dbReference type="Proteomes" id="UP001177670">
    <property type="component" value="Unassembled WGS sequence"/>
</dbReference>
<comment type="caution">
    <text evidence="2">The sequence shown here is derived from an EMBL/GenBank/DDBJ whole genome shotgun (WGS) entry which is preliminary data.</text>
</comment>
<name>A0AA40G9N2_9HYME</name>